<dbReference type="Pfam" id="PF14686">
    <property type="entry name" value="fn3_3"/>
    <property type="match status" value="1"/>
</dbReference>
<feature type="domain" description="Rhamnogalacturonan lyase" evidence="2">
    <location>
        <begin position="196"/>
        <end position="243"/>
    </location>
</feature>
<dbReference type="Gene3D" id="2.60.40.1120">
    <property type="entry name" value="Carboxypeptidase-like, regulatory domain"/>
    <property type="match status" value="1"/>
</dbReference>
<comment type="caution">
    <text evidence="3">The sequence shown here is derived from an EMBL/GenBank/DDBJ whole genome shotgun (WGS) entry which is preliminary data.</text>
</comment>
<dbReference type="AlphaFoldDB" id="A0A0A6PLQ3"/>
<protein>
    <recommendedName>
        <fullName evidence="2">Rhamnogalacturonan lyase domain-containing protein</fullName>
    </recommendedName>
</protein>
<dbReference type="InterPro" id="IPR029413">
    <property type="entry name" value="RG-lyase_II"/>
</dbReference>
<dbReference type="GO" id="GO:0030246">
    <property type="term" value="F:carbohydrate binding"/>
    <property type="evidence" value="ECO:0007669"/>
    <property type="project" value="InterPro"/>
</dbReference>
<dbReference type="EMBL" id="JSZA02000075">
    <property type="protein sequence ID" value="KHD08097.1"/>
    <property type="molecule type" value="Genomic_DNA"/>
</dbReference>
<dbReference type="Proteomes" id="UP000030428">
    <property type="component" value="Unassembled WGS sequence"/>
</dbReference>
<proteinExistence type="predicted"/>
<dbReference type="InterPro" id="IPR013784">
    <property type="entry name" value="Carb-bd-like_fold"/>
</dbReference>
<evidence type="ECO:0000313" key="4">
    <source>
        <dbReference type="Proteomes" id="UP000030428"/>
    </source>
</evidence>
<dbReference type="SUPFAM" id="SSF49452">
    <property type="entry name" value="Starch-binding domain-like"/>
    <property type="match status" value="1"/>
</dbReference>
<evidence type="ECO:0000256" key="1">
    <source>
        <dbReference type="SAM" id="SignalP"/>
    </source>
</evidence>
<feature type="signal peptide" evidence="1">
    <location>
        <begin position="1"/>
        <end position="22"/>
    </location>
</feature>
<feature type="chain" id="PRO_5007387795" description="Rhamnogalacturonan lyase domain-containing protein" evidence="1">
    <location>
        <begin position="23"/>
        <end position="253"/>
    </location>
</feature>
<name>A0A0A6PLQ3_9GAMM</name>
<sequence length="253" mass="27985">MKKTIVLSAIMATAFCLPAVNAARYKVVDVTNGGSITGKVIFLGSEADAQKHKKVYTITKDTDICGTGSREVEYVKVNKGALNDVVVYLDKVKKGKAWDKKNTTIDQKGCEFLPFFTVMANKGKLTAINSDPVAHNIHTYAIIGKAKKTMANVSQPVQGSQVTKTVKLKKRSTGLKVECDQHDFMHSFVFVAKNPYYARVAKDGSYTIKGIPPGKYKVKVWHGYLKDPRAKQVTVKAGKTKTVKTFKYKNKKK</sequence>
<accession>A0A0A6PLQ3</accession>
<organism evidence="3 4">
    <name type="scientific">Candidatus Thiomargarita nelsonii</name>
    <dbReference type="NCBI Taxonomy" id="1003181"/>
    <lineage>
        <taxon>Bacteria</taxon>
        <taxon>Pseudomonadati</taxon>
        <taxon>Pseudomonadota</taxon>
        <taxon>Gammaproteobacteria</taxon>
        <taxon>Thiotrichales</taxon>
        <taxon>Thiotrichaceae</taxon>
        <taxon>Thiomargarita</taxon>
    </lineage>
</organism>
<keyword evidence="4" id="KW-1185">Reference proteome</keyword>
<reference evidence="3 4" key="1">
    <citation type="journal article" date="2016" name="Front. Microbiol.">
        <title>Single-Cell (Meta-)Genomics of a Dimorphic Candidatus Thiomargarita nelsonii Reveals Genomic Plasticity.</title>
        <authorList>
            <person name="Flood B.E."/>
            <person name="Fliss P."/>
            <person name="Jones D.S."/>
            <person name="Dick G.J."/>
            <person name="Jain S."/>
            <person name="Kaster A.K."/>
            <person name="Winkel M."/>
            <person name="Mussmann M."/>
            <person name="Bailey J."/>
        </authorList>
    </citation>
    <scope>NUCLEOTIDE SEQUENCE [LARGE SCALE GENOMIC DNA]</scope>
    <source>
        <strain evidence="3">Hydrate Ridge</strain>
    </source>
</reference>
<evidence type="ECO:0000259" key="2">
    <source>
        <dbReference type="Pfam" id="PF14686"/>
    </source>
</evidence>
<evidence type="ECO:0000313" key="3">
    <source>
        <dbReference type="EMBL" id="KHD08097.1"/>
    </source>
</evidence>
<keyword evidence="1" id="KW-0732">Signal</keyword>
<gene>
    <name evidence="3" type="ORF">PN36_18780</name>
</gene>